<evidence type="ECO:0000313" key="3">
    <source>
        <dbReference type="EMBL" id="CAL8071319.1"/>
    </source>
</evidence>
<evidence type="ECO:0000313" key="4">
    <source>
        <dbReference type="Proteomes" id="UP001642540"/>
    </source>
</evidence>
<feature type="transmembrane region" description="Helical" evidence="1">
    <location>
        <begin position="668"/>
        <end position="687"/>
    </location>
</feature>
<feature type="chain" id="PRO_5045357183" description="Glycoprotein" evidence="2">
    <location>
        <begin position="22"/>
        <end position="719"/>
    </location>
</feature>
<keyword evidence="1" id="KW-0812">Transmembrane</keyword>
<sequence>MAFRKKTNLLLFLLLWPSVSALMIAEIGEEQPSVVLSRGAVINPLEVEVYDDIEFAFFLIPDIPEPPSLTDIKCDSEVDSQICRIFEDSKEALRDIQREMKVTNRILTTKGLRDDIAYKPTNVELKWFDAVESVDVYSDTPDQDIQNAAGNDYLSDVEMRLALRKILETGDGTKLTKRQKRAILPFLKPALSFASKALASKQLKDFFKGLFTGDNGILSTLAMFRAASPDDRKAFTDLSKRVSEYETETRKLFIDVLKKTDNVEKTITSLQENHYELSNNIIAFKEMVLMHQSLMSDITRLMYVSNVYSMHFEAFSDCRSGKISPTFIPSSLLAEKLRDLEGRMPTDKALLISSAEVFRYYRLTMAECVYDSRGGLVKIAIPLRKRQSAFKVYEYKPVQFAYHSFTCSLDTPATLVVKDLNSNDVFPITELDLESCDISTGLCRLPMSTDMDTSSICIAILLKGSSAEFIRENCKFQCTKRTVPDISKISEDVYVGTHLPSSGIEIRCGNENIPISTTVSIGSTRFSLACTNCNLFWNNKLVGSSSGVACKDQRRPVVETLLPIQFSDLKDLRPDGENGIEKTIFTSAEEIVNPNYDPETGSNYPSFNILPHLFTSATVIWDFVQTLAIMYIFYRNRYLPAIGVMLNHMVLGVTASKYTCNLSTDVYIMLWTILIINVLLLVPVYFLKAYRFLRDLYNDSVEAAANRHERERRQGTPAP</sequence>
<keyword evidence="1" id="KW-0472">Membrane</keyword>
<protein>
    <recommendedName>
        <fullName evidence="5">Glycoprotein</fullName>
    </recommendedName>
</protein>
<feature type="transmembrane region" description="Helical" evidence="1">
    <location>
        <begin position="613"/>
        <end position="633"/>
    </location>
</feature>
<evidence type="ECO:0000256" key="2">
    <source>
        <dbReference type="SAM" id="SignalP"/>
    </source>
</evidence>
<keyword evidence="2" id="KW-0732">Signal</keyword>
<evidence type="ECO:0008006" key="5">
    <source>
        <dbReference type="Google" id="ProtNLM"/>
    </source>
</evidence>
<feature type="transmembrane region" description="Helical" evidence="1">
    <location>
        <begin position="638"/>
        <end position="656"/>
    </location>
</feature>
<comment type="caution">
    <text evidence="3">The sequence shown here is derived from an EMBL/GenBank/DDBJ whole genome shotgun (WGS) entry which is preliminary data.</text>
</comment>
<keyword evidence="1" id="KW-1133">Transmembrane helix</keyword>
<accession>A0ABP1PMX9</accession>
<feature type="signal peptide" evidence="2">
    <location>
        <begin position="1"/>
        <end position="21"/>
    </location>
</feature>
<dbReference type="EMBL" id="CAXLJM020000005">
    <property type="protein sequence ID" value="CAL8071319.1"/>
    <property type="molecule type" value="Genomic_DNA"/>
</dbReference>
<evidence type="ECO:0000256" key="1">
    <source>
        <dbReference type="SAM" id="Phobius"/>
    </source>
</evidence>
<dbReference type="Proteomes" id="UP001642540">
    <property type="component" value="Unassembled WGS sequence"/>
</dbReference>
<keyword evidence="4" id="KW-1185">Reference proteome</keyword>
<gene>
    <name evidence="3" type="ORF">ODALV1_LOCUS1665</name>
</gene>
<name>A0ABP1PMX9_9HEXA</name>
<organism evidence="3 4">
    <name type="scientific">Orchesella dallaii</name>
    <dbReference type="NCBI Taxonomy" id="48710"/>
    <lineage>
        <taxon>Eukaryota</taxon>
        <taxon>Metazoa</taxon>
        <taxon>Ecdysozoa</taxon>
        <taxon>Arthropoda</taxon>
        <taxon>Hexapoda</taxon>
        <taxon>Collembola</taxon>
        <taxon>Entomobryomorpha</taxon>
        <taxon>Entomobryoidea</taxon>
        <taxon>Orchesellidae</taxon>
        <taxon>Orchesellinae</taxon>
        <taxon>Orchesella</taxon>
    </lineage>
</organism>
<reference evidence="3 4" key="1">
    <citation type="submission" date="2024-08" db="EMBL/GenBank/DDBJ databases">
        <authorList>
            <person name="Cucini C."/>
            <person name="Frati F."/>
        </authorList>
    </citation>
    <scope>NUCLEOTIDE SEQUENCE [LARGE SCALE GENOMIC DNA]</scope>
</reference>
<proteinExistence type="predicted"/>